<dbReference type="RefSeq" id="WP_163963530.1">
    <property type="nucleotide sequence ID" value="NZ_JAAGNX010000002.1"/>
</dbReference>
<keyword evidence="5" id="KW-1185">Reference proteome</keyword>
<feature type="signal peptide" evidence="1">
    <location>
        <begin position="1"/>
        <end position="22"/>
    </location>
</feature>
<reference evidence="4 5" key="1">
    <citation type="submission" date="2020-02" db="EMBL/GenBank/DDBJ databases">
        <title>Albibacoteraceae fam. nov., the first described family within the subdivision 4 Verrucomicrobia.</title>
        <authorList>
            <person name="Xi F."/>
        </authorList>
    </citation>
    <scope>NUCLEOTIDE SEQUENCE [LARGE SCALE GENOMIC DNA]</scope>
    <source>
        <strain evidence="4 5">CK1056</strain>
    </source>
</reference>
<sequence>MKNSFKILCPLVLSLVLQTVQAVDTAAPLLTSISVSPASVDASGGDQIITATLTITDDESGLNFGNIFLYNPSGTFVDAIFFNTTATYLTSGTATNGTYEVQATVPQYATPGTWEVRVFLRDNLNQDRRYGGTNEAFPNPGDEDFTVVNGGTVDSTSPGLVSVSVSPALVDTGSGPANLTVSLNITDDLSGFESGSLEFYDPSGTYRSDLTEFFYLTDVLSGDALDGDYEITLNLPAASASGLWTIEFFIRDRLGNSSYLVGEPGAEFTVTNVGGASGDLSDAVDATQYPLAGFGSPEWFFQTNTTYDGIDAAQSGAIGDNESTTMEMEFNGPGGTLTFWWKVDSEDGFDFLSVDGPFGFYDEISGDVDWVQVTVPIPSGIQTVSWTYFKDSGGSAGADAGWVDRVYYSSLSDNEDPVLQYINISPNPVDVSTGDQTVTITVEVSDDFNGVSEGYISLWDPDDFDYDYLFFDSSNLVSGDAYFGTYEVSTILYESDFFPTPFAALGTWRAEVEIIEDNTFNSRYYGPFDDPFPNPGDELFTVGDGLGGGAAPILESIDPIGPVSADFSAGGQIESISFRITDSSDGFSYGYIYLYAPGGGFVSSTYFDGVSLTSGDEFDGTYSVNVSIPQYAPSGTWSLAFSLFDFANNFSDIPFETAFQNPGEELFTVTNSGTADTADPVLQSIVVSPAAIDTTTSAQSIDVTLTISEDLSGLSAVNLYVYDPLDTYINSLYTFFPGDDQLGGVFSTTLEIPQGSLEGTWEFATIIYDNVGNSARHGIFWDPFPVPGDEEFTVGPVSPSTFDNFVSLYSLSGPDALLNGNPDGDWYINALELVLGTDPTVWDAMNASLLAVETVGGELRLTFTVNPALTIGSSGNFLQFSDGGGGAPLNLTGQTSALLNSGWVNVLPTLVSGTTYRVSLTISPGEVGFMRLDFN</sequence>
<evidence type="ECO:0000259" key="2">
    <source>
        <dbReference type="Pfam" id="PF23034"/>
    </source>
</evidence>
<keyword evidence="1" id="KW-0732">Signal</keyword>
<evidence type="ECO:0000313" key="4">
    <source>
        <dbReference type="EMBL" id="NDV62012.1"/>
    </source>
</evidence>
<name>A0A6B2M0T9_9BACT</name>
<accession>A0A6B2M0T9</accession>
<organism evidence="4 5">
    <name type="scientific">Oceanipulchritudo coccoides</name>
    <dbReference type="NCBI Taxonomy" id="2706888"/>
    <lineage>
        <taxon>Bacteria</taxon>
        <taxon>Pseudomonadati</taxon>
        <taxon>Verrucomicrobiota</taxon>
        <taxon>Opitutia</taxon>
        <taxon>Puniceicoccales</taxon>
        <taxon>Oceanipulchritudinaceae</taxon>
        <taxon>Oceanipulchritudo</taxon>
    </lineage>
</organism>
<feature type="chain" id="PRO_5025580489" evidence="1">
    <location>
        <begin position="23"/>
        <end position="935"/>
    </location>
</feature>
<feature type="domain" description="DUF7035" evidence="2">
    <location>
        <begin position="551"/>
        <end position="657"/>
    </location>
</feature>
<feature type="domain" description="DUF7035" evidence="2">
    <location>
        <begin position="413"/>
        <end position="490"/>
    </location>
</feature>
<comment type="caution">
    <text evidence="4">The sequence shown here is derived from an EMBL/GenBank/DDBJ whole genome shotgun (WGS) entry which is preliminary data.</text>
</comment>
<dbReference type="InterPro" id="IPR055463">
    <property type="entry name" value="DUF7035"/>
</dbReference>
<evidence type="ECO:0000313" key="5">
    <source>
        <dbReference type="Proteomes" id="UP000478417"/>
    </source>
</evidence>
<evidence type="ECO:0000256" key="1">
    <source>
        <dbReference type="SAM" id="SignalP"/>
    </source>
</evidence>
<protein>
    <submittedName>
        <fullName evidence="4">Uncharacterized protein</fullName>
    </submittedName>
</protein>
<evidence type="ECO:0000259" key="3">
    <source>
        <dbReference type="Pfam" id="PF24893"/>
    </source>
</evidence>
<dbReference type="InterPro" id="IPR056645">
    <property type="entry name" value="DUF7743"/>
</dbReference>
<dbReference type="EMBL" id="JAAGNX010000002">
    <property type="protein sequence ID" value="NDV62012.1"/>
    <property type="molecule type" value="Genomic_DNA"/>
</dbReference>
<proteinExistence type="predicted"/>
<dbReference type="Proteomes" id="UP000478417">
    <property type="component" value="Unassembled WGS sequence"/>
</dbReference>
<feature type="domain" description="DUF7743" evidence="3">
    <location>
        <begin position="23"/>
        <end position="116"/>
    </location>
</feature>
<dbReference type="Pfam" id="PF24893">
    <property type="entry name" value="DUF7743"/>
    <property type="match status" value="1"/>
</dbReference>
<dbReference type="AlphaFoldDB" id="A0A6B2M0T9"/>
<gene>
    <name evidence="4" type="ORF">G0Q06_06075</name>
</gene>
<dbReference type="Pfam" id="PF23034">
    <property type="entry name" value="DUF7035"/>
    <property type="match status" value="2"/>
</dbReference>